<feature type="region of interest" description="Disordered" evidence="1">
    <location>
        <begin position="1"/>
        <end position="27"/>
    </location>
</feature>
<dbReference type="AlphaFoldDB" id="A0A085WSU8"/>
<dbReference type="Proteomes" id="UP000028725">
    <property type="component" value="Unassembled WGS sequence"/>
</dbReference>
<dbReference type="InterPro" id="IPR029062">
    <property type="entry name" value="Class_I_gatase-like"/>
</dbReference>
<evidence type="ECO:0000256" key="1">
    <source>
        <dbReference type="SAM" id="MobiDB-lite"/>
    </source>
</evidence>
<protein>
    <recommendedName>
        <fullName evidence="4">ThiJ/PfpI family protein</fullName>
    </recommendedName>
</protein>
<evidence type="ECO:0000313" key="2">
    <source>
        <dbReference type="EMBL" id="KFE70761.1"/>
    </source>
</evidence>
<keyword evidence="3" id="KW-1185">Reference proteome</keyword>
<dbReference type="SUPFAM" id="SSF52317">
    <property type="entry name" value="Class I glutamine amidotransferase-like"/>
    <property type="match status" value="1"/>
</dbReference>
<dbReference type="Gene3D" id="3.40.50.880">
    <property type="match status" value="1"/>
</dbReference>
<reference evidence="2 3" key="1">
    <citation type="submission" date="2014-04" db="EMBL/GenBank/DDBJ databases">
        <title>Genome assembly of Hyalangium minutum DSM 14724.</title>
        <authorList>
            <person name="Sharma G."/>
            <person name="Subramanian S."/>
        </authorList>
    </citation>
    <scope>NUCLEOTIDE SEQUENCE [LARGE SCALE GENOMIC DNA]</scope>
    <source>
        <strain evidence="2 3">DSM 14724</strain>
    </source>
</reference>
<accession>A0A085WSU8</accession>
<gene>
    <name evidence="2" type="ORF">DB31_5803</name>
</gene>
<evidence type="ECO:0000313" key="3">
    <source>
        <dbReference type="Proteomes" id="UP000028725"/>
    </source>
</evidence>
<organism evidence="2 3">
    <name type="scientific">Hyalangium minutum</name>
    <dbReference type="NCBI Taxonomy" id="394096"/>
    <lineage>
        <taxon>Bacteria</taxon>
        <taxon>Pseudomonadati</taxon>
        <taxon>Myxococcota</taxon>
        <taxon>Myxococcia</taxon>
        <taxon>Myxococcales</taxon>
        <taxon>Cystobacterineae</taxon>
        <taxon>Archangiaceae</taxon>
        <taxon>Hyalangium</taxon>
    </lineage>
</organism>
<dbReference type="PATRIC" id="fig|394096.3.peg.2279"/>
<comment type="caution">
    <text evidence="2">The sequence shown here is derived from an EMBL/GenBank/DDBJ whole genome shotgun (WGS) entry which is preliminary data.</text>
</comment>
<proteinExistence type="predicted"/>
<evidence type="ECO:0008006" key="4">
    <source>
        <dbReference type="Google" id="ProtNLM"/>
    </source>
</evidence>
<dbReference type="STRING" id="394096.DB31_5803"/>
<dbReference type="EMBL" id="JMCB01000003">
    <property type="protein sequence ID" value="KFE70761.1"/>
    <property type="molecule type" value="Genomic_DNA"/>
</dbReference>
<sequence>MPTSPLSTKESREGCHERGSFAVRDGRLVTGQNPASSVAAAREVLTALQER</sequence>
<name>A0A085WSU8_9BACT</name>
<dbReference type="RefSeq" id="WP_205628488.1">
    <property type="nucleotide sequence ID" value="NZ_JMCB01000003.1"/>
</dbReference>
<feature type="compositionally biased region" description="Basic and acidic residues" evidence="1">
    <location>
        <begin position="9"/>
        <end position="27"/>
    </location>
</feature>